<proteinExistence type="predicted"/>
<dbReference type="InterPro" id="IPR016181">
    <property type="entry name" value="Acyl_CoA_acyltransferase"/>
</dbReference>
<dbReference type="InterPro" id="IPR000182">
    <property type="entry name" value="GNAT_dom"/>
</dbReference>
<name>A0A559KE96_9BACL</name>
<dbReference type="AlphaFoldDB" id="A0A559KE96"/>
<keyword evidence="2" id="KW-0808">Transferase</keyword>
<feature type="domain" description="N-acetyltransferase" evidence="1">
    <location>
        <begin position="5"/>
        <end position="162"/>
    </location>
</feature>
<comment type="caution">
    <text evidence="2">The sequence shown here is derived from an EMBL/GenBank/DDBJ whole genome shotgun (WGS) entry which is preliminary data.</text>
</comment>
<evidence type="ECO:0000313" key="3">
    <source>
        <dbReference type="Proteomes" id="UP000317036"/>
    </source>
</evidence>
<dbReference type="EMBL" id="VNJI01000008">
    <property type="protein sequence ID" value="TVY10450.1"/>
    <property type="molecule type" value="Genomic_DNA"/>
</dbReference>
<dbReference type="RefSeq" id="WP_144845553.1">
    <property type="nucleotide sequence ID" value="NZ_VNJI01000008.1"/>
</dbReference>
<protein>
    <submittedName>
        <fullName evidence="2">GNAT family N-acetyltransferase</fullName>
    </submittedName>
</protein>
<evidence type="ECO:0000259" key="1">
    <source>
        <dbReference type="PROSITE" id="PS51186"/>
    </source>
</evidence>
<dbReference type="GO" id="GO:0016747">
    <property type="term" value="F:acyltransferase activity, transferring groups other than amino-acyl groups"/>
    <property type="evidence" value="ECO:0007669"/>
    <property type="project" value="InterPro"/>
</dbReference>
<dbReference type="CDD" id="cd04301">
    <property type="entry name" value="NAT_SF"/>
    <property type="match status" value="1"/>
</dbReference>
<dbReference type="Proteomes" id="UP000317036">
    <property type="component" value="Unassembled WGS sequence"/>
</dbReference>
<dbReference type="SUPFAM" id="SSF55729">
    <property type="entry name" value="Acyl-CoA N-acyltransferases (Nat)"/>
    <property type="match status" value="1"/>
</dbReference>
<evidence type="ECO:0000313" key="2">
    <source>
        <dbReference type="EMBL" id="TVY10450.1"/>
    </source>
</evidence>
<dbReference type="PROSITE" id="PS51186">
    <property type="entry name" value="GNAT"/>
    <property type="match status" value="1"/>
</dbReference>
<gene>
    <name evidence="2" type="ORF">FPZ49_08640</name>
</gene>
<dbReference type="OrthoDB" id="8479334at2"/>
<dbReference type="Gene3D" id="3.40.630.30">
    <property type="match status" value="1"/>
</dbReference>
<reference evidence="2 3" key="1">
    <citation type="submission" date="2019-07" db="EMBL/GenBank/DDBJ databases">
        <authorList>
            <person name="Kim J."/>
        </authorList>
    </citation>
    <scope>NUCLEOTIDE SEQUENCE [LARGE SCALE GENOMIC DNA]</scope>
    <source>
        <strain evidence="2 3">JC52</strain>
    </source>
</reference>
<sequence>MNVTIQLAAYEEKSVLRQLLELYKYDFSEYDSSLDMNEHVRYEYKYLDHYWTEERRSPFLVRVDGKLAGFALVWQFDQTAEGVPMYSMAEFFVMKKYRRTGLGKQVACHLFGRFEGLWIVKQVEENLPARQFWQTVIAEHTGGQYEVVREDGWDGPIHRFRSP</sequence>
<organism evidence="2 3">
    <name type="scientific">Paenibacillus cremeus</name>
    <dbReference type="NCBI Taxonomy" id="2163881"/>
    <lineage>
        <taxon>Bacteria</taxon>
        <taxon>Bacillati</taxon>
        <taxon>Bacillota</taxon>
        <taxon>Bacilli</taxon>
        <taxon>Bacillales</taxon>
        <taxon>Paenibacillaceae</taxon>
        <taxon>Paenibacillus</taxon>
    </lineage>
</organism>
<dbReference type="Pfam" id="PF00583">
    <property type="entry name" value="Acetyltransf_1"/>
    <property type="match status" value="1"/>
</dbReference>
<accession>A0A559KE96</accession>
<keyword evidence="3" id="KW-1185">Reference proteome</keyword>